<gene>
    <name evidence="2" type="ORF">PAUS00366_LOCUS5492</name>
    <name evidence="3" type="ORF">PAUS00366_LOCUS5495</name>
</gene>
<reference evidence="2" key="1">
    <citation type="submission" date="2021-01" db="EMBL/GenBank/DDBJ databases">
        <authorList>
            <person name="Corre E."/>
            <person name="Pelletier E."/>
            <person name="Niang G."/>
            <person name="Scheremetjew M."/>
            <person name="Finn R."/>
            <person name="Kale V."/>
            <person name="Holt S."/>
            <person name="Cochrane G."/>
            <person name="Meng A."/>
            <person name="Brown T."/>
            <person name="Cohen L."/>
        </authorList>
    </citation>
    <scope>NUCLEOTIDE SEQUENCE</scope>
    <source>
        <strain evidence="2">10249 10 AB</strain>
    </source>
</reference>
<evidence type="ECO:0000256" key="1">
    <source>
        <dbReference type="SAM" id="MobiDB-lite"/>
    </source>
</evidence>
<protein>
    <submittedName>
        <fullName evidence="2">Uncharacterized protein</fullName>
    </submittedName>
</protein>
<evidence type="ECO:0000313" key="2">
    <source>
        <dbReference type="EMBL" id="CAE0712740.1"/>
    </source>
</evidence>
<dbReference type="AlphaFoldDB" id="A0A6U9X0K7"/>
<dbReference type="EMBL" id="HBIX01006997">
    <property type="protein sequence ID" value="CAE0712740.1"/>
    <property type="molecule type" value="Transcribed_RNA"/>
</dbReference>
<proteinExistence type="predicted"/>
<feature type="region of interest" description="Disordered" evidence="1">
    <location>
        <begin position="106"/>
        <end position="129"/>
    </location>
</feature>
<organism evidence="2">
    <name type="scientific">Pseudo-nitzschia australis</name>
    <dbReference type="NCBI Taxonomy" id="44445"/>
    <lineage>
        <taxon>Eukaryota</taxon>
        <taxon>Sar</taxon>
        <taxon>Stramenopiles</taxon>
        <taxon>Ochrophyta</taxon>
        <taxon>Bacillariophyta</taxon>
        <taxon>Bacillariophyceae</taxon>
        <taxon>Bacillariophycidae</taxon>
        <taxon>Bacillariales</taxon>
        <taxon>Bacillariaceae</taxon>
        <taxon>Pseudo-nitzschia</taxon>
    </lineage>
</organism>
<evidence type="ECO:0000313" key="3">
    <source>
        <dbReference type="EMBL" id="CAE0712743.1"/>
    </source>
</evidence>
<dbReference type="EMBL" id="HBIX01007007">
    <property type="protein sequence ID" value="CAE0712743.1"/>
    <property type="molecule type" value="Transcribed_RNA"/>
</dbReference>
<name>A0A6U9X0K7_9STRA</name>
<accession>A0A6U9X0K7</accession>
<sequence length="211" mass="21989">MNASTPCGSGRVFPSSTSSLHYAYFIFIPRHPKLVLALLQLRPSHCATLSPVCAPLSSRPDLSSGPLSRSLSCSSSGPPGPFLHNNVSLSFDLTGSDTLPIMANKAKRANRSTPAKQLRPRRQPSLPFVSPTKVLPAVPVDLSCDDEDMTQTTFASTTTPTLEVLSKNLTTPSAAAVAESAVTLAAGVVDLATASDASSSSSTSDNCPVTF</sequence>